<dbReference type="HOGENOM" id="CLU_3069947_0_0_1"/>
<accession>A0A015MN35</accession>
<evidence type="ECO:0000256" key="1">
    <source>
        <dbReference type="SAM" id="Phobius"/>
    </source>
</evidence>
<name>A0A015MN35_RHIIW</name>
<feature type="transmembrane region" description="Helical" evidence="1">
    <location>
        <begin position="20"/>
        <end position="46"/>
    </location>
</feature>
<reference evidence="2 3" key="1">
    <citation type="submission" date="2014-02" db="EMBL/GenBank/DDBJ databases">
        <title>Single nucleus genome sequencing reveals high similarity among nuclei of an endomycorrhizal fungus.</title>
        <authorList>
            <person name="Lin K."/>
            <person name="Geurts R."/>
            <person name="Zhang Z."/>
            <person name="Limpens E."/>
            <person name="Saunders D.G."/>
            <person name="Mu D."/>
            <person name="Pang E."/>
            <person name="Cao H."/>
            <person name="Cha H."/>
            <person name="Lin T."/>
            <person name="Zhou Q."/>
            <person name="Shang Y."/>
            <person name="Li Y."/>
            <person name="Ivanov S."/>
            <person name="Sharma T."/>
            <person name="Velzen R.V."/>
            <person name="Ruijter N.D."/>
            <person name="Aanen D.K."/>
            <person name="Win J."/>
            <person name="Kamoun S."/>
            <person name="Bisseling T."/>
            <person name="Huang S."/>
        </authorList>
    </citation>
    <scope>NUCLEOTIDE SEQUENCE [LARGE SCALE GENOMIC DNA]</scope>
    <source>
        <strain evidence="3">DAOM197198w</strain>
    </source>
</reference>
<keyword evidence="1" id="KW-0812">Transmembrane</keyword>
<keyword evidence="3" id="KW-1185">Reference proteome</keyword>
<gene>
    <name evidence="2" type="ORF">RirG_107360</name>
</gene>
<sequence>MSTVGCMLLPLNEEVLRPLLLVFLVVVGPIQLHGYVFIVVNIKFILDYAVKDN</sequence>
<protein>
    <submittedName>
        <fullName evidence="2">Uncharacterized protein</fullName>
    </submittedName>
</protein>
<keyword evidence="1" id="KW-1133">Transmembrane helix</keyword>
<evidence type="ECO:0000313" key="3">
    <source>
        <dbReference type="Proteomes" id="UP000022910"/>
    </source>
</evidence>
<dbReference type="AlphaFoldDB" id="A0A015MN35"/>
<dbReference type="EMBL" id="JEMT01017382">
    <property type="protein sequence ID" value="EXX68188.1"/>
    <property type="molecule type" value="Genomic_DNA"/>
</dbReference>
<proteinExistence type="predicted"/>
<keyword evidence="1" id="KW-0472">Membrane</keyword>
<organism evidence="2 3">
    <name type="scientific">Rhizophagus irregularis (strain DAOM 197198w)</name>
    <name type="common">Glomus intraradices</name>
    <dbReference type="NCBI Taxonomy" id="1432141"/>
    <lineage>
        <taxon>Eukaryota</taxon>
        <taxon>Fungi</taxon>
        <taxon>Fungi incertae sedis</taxon>
        <taxon>Mucoromycota</taxon>
        <taxon>Glomeromycotina</taxon>
        <taxon>Glomeromycetes</taxon>
        <taxon>Glomerales</taxon>
        <taxon>Glomeraceae</taxon>
        <taxon>Rhizophagus</taxon>
    </lineage>
</organism>
<dbReference type="Proteomes" id="UP000022910">
    <property type="component" value="Unassembled WGS sequence"/>
</dbReference>
<evidence type="ECO:0000313" key="2">
    <source>
        <dbReference type="EMBL" id="EXX68188.1"/>
    </source>
</evidence>
<comment type="caution">
    <text evidence="2">The sequence shown here is derived from an EMBL/GenBank/DDBJ whole genome shotgun (WGS) entry which is preliminary data.</text>
</comment>